<evidence type="ECO:0000259" key="1">
    <source>
        <dbReference type="Pfam" id="PF01074"/>
    </source>
</evidence>
<gene>
    <name evidence="2" type="ORF">S03H2_29808</name>
</gene>
<accession>X1G2B4</accession>
<dbReference type="InterPro" id="IPR011330">
    <property type="entry name" value="Glyco_hydro/deAcase_b/a-brl"/>
</dbReference>
<dbReference type="Pfam" id="PF01074">
    <property type="entry name" value="Glyco_hydro_38N"/>
    <property type="match status" value="1"/>
</dbReference>
<dbReference type="Gene3D" id="3.20.110.10">
    <property type="entry name" value="Glycoside hydrolase 38, N terminal domain"/>
    <property type="match status" value="1"/>
</dbReference>
<comment type="caution">
    <text evidence="2">The sequence shown here is derived from an EMBL/GenBank/DDBJ whole genome shotgun (WGS) entry which is preliminary data.</text>
</comment>
<name>X1G2B4_9ZZZZ</name>
<reference evidence="2" key="1">
    <citation type="journal article" date="2014" name="Front. Microbiol.">
        <title>High frequency of phylogenetically diverse reductive dehalogenase-homologous genes in deep subseafloor sedimentary metagenomes.</title>
        <authorList>
            <person name="Kawai M."/>
            <person name="Futagami T."/>
            <person name="Toyoda A."/>
            <person name="Takaki Y."/>
            <person name="Nishi S."/>
            <person name="Hori S."/>
            <person name="Arai W."/>
            <person name="Tsubouchi T."/>
            <person name="Morono Y."/>
            <person name="Uchiyama I."/>
            <person name="Ito T."/>
            <person name="Fujiyama A."/>
            <person name="Inagaki F."/>
            <person name="Takami H."/>
        </authorList>
    </citation>
    <scope>NUCLEOTIDE SEQUENCE</scope>
    <source>
        <strain evidence="2">Expedition CK06-06</strain>
    </source>
</reference>
<feature type="non-terminal residue" evidence="2">
    <location>
        <position position="59"/>
    </location>
</feature>
<dbReference type="AlphaFoldDB" id="X1G2B4"/>
<sequence>MGKKIFLTPHSHYDYLWCDTPDGMGSKNAKLIKEALLIMRKHENYRYIIDSVMACEYFR</sequence>
<dbReference type="EMBL" id="BARU01018009">
    <property type="protein sequence ID" value="GAH51392.1"/>
    <property type="molecule type" value="Genomic_DNA"/>
</dbReference>
<dbReference type="GO" id="GO:0004559">
    <property type="term" value="F:alpha-mannosidase activity"/>
    <property type="evidence" value="ECO:0007669"/>
    <property type="project" value="InterPro"/>
</dbReference>
<evidence type="ECO:0000313" key="2">
    <source>
        <dbReference type="EMBL" id="GAH51392.1"/>
    </source>
</evidence>
<dbReference type="GO" id="GO:0006013">
    <property type="term" value="P:mannose metabolic process"/>
    <property type="evidence" value="ECO:0007669"/>
    <property type="project" value="InterPro"/>
</dbReference>
<organism evidence="2">
    <name type="scientific">marine sediment metagenome</name>
    <dbReference type="NCBI Taxonomy" id="412755"/>
    <lineage>
        <taxon>unclassified sequences</taxon>
        <taxon>metagenomes</taxon>
        <taxon>ecological metagenomes</taxon>
    </lineage>
</organism>
<proteinExistence type="predicted"/>
<dbReference type="InterPro" id="IPR027291">
    <property type="entry name" value="Glyco_hydro_38_N_sf"/>
</dbReference>
<dbReference type="SUPFAM" id="SSF88713">
    <property type="entry name" value="Glycoside hydrolase/deacetylase"/>
    <property type="match status" value="1"/>
</dbReference>
<feature type="domain" description="Glycoside hydrolase family 38 N-terminal" evidence="1">
    <location>
        <begin position="4"/>
        <end position="52"/>
    </location>
</feature>
<dbReference type="InterPro" id="IPR000602">
    <property type="entry name" value="Glyco_hydro_38_N"/>
</dbReference>
<protein>
    <recommendedName>
        <fullName evidence="1">Glycoside hydrolase family 38 N-terminal domain-containing protein</fullName>
    </recommendedName>
</protein>